<dbReference type="EMBL" id="JBEYBF010000002">
    <property type="protein sequence ID" value="MEU1951041.1"/>
    <property type="molecule type" value="Genomic_DNA"/>
</dbReference>
<dbReference type="Proteomes" id="UP001550628">
    <property type="component" value="Unassembled WGS sequence"/>
</dbReference>
<keyword evidence="4" id="KW-0472">Membrane</keyword>
<dbReference type="Gene3D" id="1.10.3630.10">
    <property type="entry name" value="yeast vps74-n-term truncation variant domain like"/>
    <property type="match status" value="1"/>
</dbReference>
<gene>
    <name evidence="5" type="ORF">ABZ510_04210</name>
</gene>
<organism evidence="5 6">
    <name type="scientific">Nocardia rhamnosiphila</name>
    <dbReference type="NCBI Taxonomy" id="426716"/>
    <lineage>
        <taxon>Bacteria</taxon>
        <taxon>Bacillati</taxon>
        <taxon>Actinomycetota</taxon>
        <taxon>Actinomycetes</taxon>
        <taxon>Mycobacteriales</taxon>
        <taxon>Nocardiaceae</taxon>
        <taxon>Nocardia</taxon>
    </lineage>
</organism>
<accession>A0ABV2WJI2</accession>
<comment type="subcellular location">
    <subcellularLocation>
        <location evidence="1">Golgi apparatus membrane</location>
        <topology evidence="1">Peripheral membrane protein</topology>
        <orientation evidence="1">Cytoplasmic side</orientation>
    </subcellularLocation>
</comment>
<evidence type="ECO:0000256" key="1">
    <source>
        <dbReference type="ARBA" id="ARBA00004255"/>
    </source>
</evidence>
<dbReference type="InterPro" id="IPR008628">
    <property type="entry name" value="GPP34-like"/>
</dbReference>
<keyword evidence="2" id="KW-0333">Golgi apparatus</keyword>
<keyword evidence="3" id="KW-0446">Lipid-binding</keyword>
<evidence type="ECO:0000256" key="2">
    <source>
        <dbReference type="ARBA" id="ARBA00023034"/>
    </source>
</evidence>
<dbReference type="InterPro" id="IPR038261">
    <property type="entry name" value="GPP34-like_sf"/>
</dbReference>
<protein>
    <submittedName>
        <fullName evidence="5">GPP34 family phosphoprotein</fullName>
    </submittedName>
</protein>
<comment type="caution">
    <text evidence="5">The sequence shown here is derived from an EMBL/GenBank/DDBJ whole genome shotgun (WGS) entry which is preliminary data.</text>
</comment>
<proteinExistence type="predicted"/>
<evidence type="ECO:0000256" key="3">
    <source>
        <dbReference type="ARBA" id="ARBA00023121"/>
    </source>
</evidence>
<evidence type="ECO:0000313" key="6">
    <source>
        <dbReference type="Proteomes" id="UP001550628"/>
    </source>
</evidence>
<evidence type="ECO:0000313" key="5">
    <source>
        <dbReference type="EMBL" id="MEU1951041.1"/>
    </source>
</evidence>
<name>A0ABV2WJI2_9NOCA</name>
<keyword evidence="6" id="KW-1185">Reference proteome</keyword>
<reference evidence="5 6" key="1">
    <citation type="submission" date="2024-06" db="EMBL/GenBank/DDBJ databases">
        <title>The Natural Products Discovery Center: Release of the First 8490 Sequenced Strains for Exploring Actinobacteria Biosynthetic Diversity.</title>
        <authorList>
            <person name="Kalkreuter E."/>
            <person name="Kautsar S.A."/>
            <person name="Yang D."/>
            <person name="Bader C.D."/>
            <person name="Teijaro C.N."/>
            <person name="Fluegel L."/>
            <person name="Davis C.M."/>
            <person name="Simpson J.R."/>
            <person name="Lauterbach L."/>
            <person name="Steele A.D."/>
            <person name="Gui C."/>
            <person name="Meng S."/>
            <person name="Li G."/>
            <person name="Viehrig K."/>
            <person name="Ye F."/>
            <person name="Su P."/>
            <person name="Kiefer A.F."/>
            <person name="Nichols A."/>
            <person name="Cepeda A.J."/>
            <person name="Yan W."/>
            <person name="Fan B."/>
            <person name="Jiang Y."/>
            <person name="Adhikari A."/>
            <person name="Zheng C.-J."/>
            <person name="Schuster L."/>
            <person name="Cowan T.M."/>
            <person name="Smanski M.J."/>
            <person name="Chevrette M.G."/>
            <person name="De Carvalho L.P.S."/>
            <person name="Shen B."/>
        </authorList>
    </citation>
    <scope>NUCLEOTIDE SEQUENCE [LARGE SCALE GENOMIC DNA]</scope>
    <source>
        <strain evidence="5 6">NPDC019708</strain>
    </source>
</reference>
<dbReference type="Pfam" id="PF05719">
    <property type="entry name" value="GPP34"/>
    <property type="match status" value="1"/>
</dbReference>
<evidence type="ECO:0000256" key="4">
    <source>
        <dbReference type="ARBA" id="ARBA00023136"/>
    </source>
</evidence>
<dbReference type="RefSeq" id="WP_356954967.1">
    <property type="nucleotide sequence ID" value="NZ_JBEYBD010000003.1"/>
</dbReference>
<sequence length="230" mass="23864">MTIAEEVLLLAYDNETGRARTGAAQLTTALAGAAIVELTLDGALRLTEADEPGKKGRLVATGTESGDPRLAELVAVSDGRKPKDAVRKVGGYGSWRSRSQDLRGALLRDLADAGEIAEVHGTVWKLFPTTAWKPAPGGAKAAVEARVRAAVLDDTTPDDRTAALISILHAVDLLPKLLPEADKRAVRSRGKAISEGEWGGSAVRKAIQEIQAVTIAVLAATTTAAAGSGS</sequence>